<feature type="domain" description="NACHT" evidence="7">
    <location>
        <begin position="322"/>
        <end position="346"/>
    </location>
</feature>
<comment type="caution">
    <text evidence="9">The sequence shown here is derived from an EMBL/GenBank/DDBJ whole genome shotgun (WGS) entry which is preliminary data.</text>
</comment>
<gene>
    <name evidence="9" type="ORF">JK358_11675</name>
</gene>
<evidence type="ECO:0000259" key="8">
    <source>
        <dbReference type="PROSITE" id="PS51755"/>
    </source>
</evidence>
<keyword evidence="2" id="KW-0805">Transcription regulation</keyword>
<keyword evidence="4" id="KW-0804">Transcription</keyword>
<feature type="domain" description="OmpR/PhoB-type" evidence="8">
    <location>
        <begin position="1"/>
        <end position="98"/>
    </location>
</feature>
<dbReference type="EMBL" id="JAERRJ010000004">
    <property type="protein sequence ID" value="MBL1075053.1"/>
    <property type="molecule type" value="Genomic_DNA"/>
</dbReference>
<dbReference type="Pfam" id="PF03704">
    <property type="entry name" value="BTAD"/>
    <property type="match status" value="1"/>
</dbReference>
<dbReference type="InterPro" id="IPR036388">
    <property type="entry name" value="WH-like_DNA-bd_sf"/>
</dbReference>
<dbReference type="Gene3D" id="1.10.10.10">
    <property type="entry name" value="Winged helix-like DNA-binding domain superfamily/Winged helix DNA-binding domain"/>
    <property type="match status" value="1"/>
</dbReference>
<protein>
    <submittedName>
        <fullName evidence="9">AAA family ATPase</fullName>
    </submittedName>
</protein>
<dbReference type="InterPro" id="IPR005158">
    <property type="entry name" value="BTAD"/>
</dbReference>
<dbReference type="InterPro" id="IPR011990">
    <property type="entry name" value="TPR-like_helical_dom_sf"/>
</dbReference>
<dbReference type="CDD" id="cd15831">
    <property type="entry name" value="BTAD"/>
    <property type="match status" value="1"/>
</dbReference>
<dbReference type="InterPro" id="IPR001867">
    <property type="entry name" value="OmpR/PhoB-type_DNA-bd"/>
</dbReference>
<dbReference type="SUPFAM" id="SSF46894">
    <property type="entry name" value="C-terminal effector domain of the bipartite response regulators"/>
    <property type="match status" value="1"/>
</dbReference>
<dbReference type="SUPFAM" id="SSF52540">
    <property type="entry name" value="P-loop containing nucleoside triphosphate hydrolases"/>
    <property type="match status" value="1"/>
</dbReference>
<evidence type="ECO:0000256" key="2">
    <source>
        <dbReference type="ARBA" id="ARBA00023015"/>
    </source>
</evidence>
<evidence type="ECO:0000256" key="1">
    <source>
        <dbReference type="ARBA" id="ARBA00005820"/>
    </source>
</evidence>
<dbReference type="Pfam" id="PF00486">
    <property type="entry name" value="Trans_reg_C"/>
    <property type="match status" value="1"/>
</dbReference>
<keyword evidence="10" id="KW-1185">Reference proteome</keyword>
<dbReference type="InterPro" id="IPR041664">
    <property type="entry name" value="AAA_16"/>
</dbReference>
<dbReference type="Proteomes" id="UP000602198">
    <property type="component" value="Unassembled WGS sequence"/>
</dbReference>
<reference evidence="9 10" key="1">
    <citation type="submission" date="2021-01" db="EMBL/GenBank/DDBJ databases">
        <title>WGS of actinomycetes isolated from Thailand.</title>
        <authorList>
            <person name="Thawai C."/>
        </authorList>
    </citation>
    <scope>NUCLEOTIDE SEQUENCE [LARGE SCALE GENOMIC DNA]</scope>
    <source>
        <strain evidence="9 10">LPG 2</strain>
    </source>
</reference>
<name>A0ABS1M7C0_9NOCA</name>
<evidence type="ECO:0000259" key="7">
    <source>
        <dbReference type="PROSITE" id="PS50837"/>
    </source>
</evidence>
<evidence type="ECO:0000313" key="9">
    <source>
        <dbReference type="EMBL" id="MBL1075053.1"/>
    </source>
</evidence>
<dbReference type="InterPro" id="IPR007111">
    <property type="entry name" value="NACHT_NTPase"/>
</dbReference>
<dbReference type="SMART" id="SM01043">
    <property type="entry name" value="BTAD"/>
    <property type="match status" value="1"/>
</dbReference>
<dbReference type="PANTHER" id="PTHR35807:SF1">
    <property type="entry name" value="TRANSCRIPTIONAL REGULATOR REDD"/>
    <property type="match status" value="1"/>
</dbReference>
<dbReference type="InterPro" id="IPR027417">
    <property type="entry name" value="P-loop_NTPase"/>
</dbReference>
<comment type="similarity">
    <text evidence="1">Belongs to the AfsR/DnrI/RedD regulatory family.</text>
</comment>
<dbReference type="InterPro" id="IPR016032">
    <property type="entry name" value="Sig_transdc_resp-reg_C-effctor"/>
</dbReference>
<feature type="DNA-binding region" description="OmpR/PhoB-type" evidence="5">
    <location>
        <begin position="1"/>
        <end position="98"/>
    </location>
</feature>
<evidence type="ECO:0000256" key="5">
    <source>
        <dbReference type="PROSITE-ProRule" id="PRU01091"/>
    </source>
</evidence>
<organism evidence="9 10">
    <name type="scientific">Nocardia acididurans</name>
    <dbReference type="NCBI Taxonomy" id="2802282"/>
    <lineage>
        <taxon>Bacteria</taxon>
        <taxon>Bacillati</taxon>
        <taxon>Actinomycetota</taxon>
        <taxon>Actinomycetes</taxon>
        <taxon>Mycobacteriales</taxon>
        <taxon>Nocardiaceae</taxon>
        <taxon>Nocardia</taxon>
    </lineage>
</organism>
<evidence type="ECO:0000256" key="4">
    <source>
        <dbReference type="ARBA" id="ARBA00023163"/>
    </source>
</evidence>
<dbReference type="PROSITE" id="PS50837">
    <property type="entry name" value="NACHT"/>
    <property type="match status" value="1"/>
</dbReference>
<dbReference type="InterPro" id="IPR051677">
    <property type="entry name" value="AfsR-DnrI-RedD_regulator"/>
</dbReference>
<accession>A0ABS1M7C0</accession>
<evidence type="ECO:0000313" key="10">
    <source>
        <dbReference type="Proteomes" id="UP000602198"/>
    </source>
</evidence>
<proteinExistence type="inferred from homology"/>
<dbReference type="PROSITE" id="PS51755">
    <property type="entry name" value="OMPR_PHOB"/>
    <property type="match status" value="1"/>
</dbReference>
<dbReference type="Gene3D" id="1.25.40.10">
    <property type="entry name" value="Tetratricopeptide repeat domain"/>
    <property type="match status" value="1"/>
</dbReference>
<sequence length="1207" mass="126866">MVFVDVLGAFRVVVNGEQAVLRGPMQGAVLARLVVAGGEVVSADRFIDELWAGEPPPKAGAALQAHISHLRRALEPDRPRRAPARVLISQPPGYALARDAATVDAWRFEELLRHADTATDPAIRLRILDTALSLWRGDAYAPYVDTAWSAPEITRLTELRWTALELRAATALHLNRPAEVAAALHRHVESHPEREESVRLLALAQYRQGRQLAALETLRRVRAHLNTEFGIDPGPPLRTLESAILAHAPELDHTPPALAPPIAVQPPPSGAAFSELNAETDSAATEPAATIPAVPAEVAVGYAAERAGLLAAAEEARTGRSRVVWIDGEAGAGKTTLVSSAASALAAAGWTVVAGHCPEVDGAPAAWAWIELAEGLADRRTRPGAPVTDAGFARLEGDFGTSAVIADVSVESARDLADFDVSATPFELARSFVERCRGRVAGGPVAVLLEDAHRADSATLQVLRQVVAWLAGEPVLFVVTSRGSEAGNELQATAAALAGVTASRFELSGLDAEAVRAVMAAAGMPVIDGATLALVRDRTGGNPMFVRELAKLAAAEGDLLAVPVGVREVLRRRIARLPADAARMLRFMAVWGDEVGFDDLLELAEENEDTLVDLVDTAVVAGLLRIGRAGRIRFGHALTRDAVYDEIPALRRGRMHWTALRVAERGPHRDLDALAHHAIAGATGSTAEQALRHVVAAARQCVARGAHSDAVPLWRAAVDLHVLAGHIADHGDAAASTDRARPHDMMVDRAVGSDVLEAMCSLTTALGYGGNDTSARAVRLRALDLAHVLAVPRGMPEESEKRTTATGFAAPADGETGAGGLSPGHRDRASAGADSVVDGVLGAVSAASDPVAYVLSSWRAPVIWGTRDKRLPDTRIVEALAAALARPLPAATRVRLLVATVFEVEGNDDPRAFAAAAEALATARTLDDPELLCAALNARAFLALGPDLWDEREPLASELLTVSTAAGFVEYQAVAHFLQCLIACGASDLVGARAAVERGLECASGGQLRQLLAVLSLFSAVLAALRGDLATAEAIYARCSADLVASGTANGAELMIAARMMLGWARGDLSQLAEPMGAVHAVAPDALVFAYVVALLDAGEIDCARTVFRAAGPTQRDHYWSVMAVFRARGAVRLGEMDAVRECYADMAPRSGTMAGLDTGSVVYGPLDAVLAELADALGEHVAAERYRESAAAVSAHIRAQLAELDA</sequence>
<dbReference type="PANTHER" id="PTHR35807">
    <property type="entry name" value="TRANSCRIPTIONAL REGULATOR REDD-RELATED"/>
    <property type="match status" value="1"/>
</dbReference>
<evidence type="ECO:0000256" key="6">
    <source>
        <dbReference type="SAM" id="MobiDB-lite"/>
    </source>
</evidence>
<dbReference type="SMART" id="SM00862">
    <property type="entry name" value="Trans_reg_C"/>
    <property type="match status" value="1"/>
</dbReference>
<feature type="region of interest" description="Disordered" evidence="6">
    <location>
        <begin position="795"/>
        <end position="829"/>
    </location>
</feature>
<keyword evidence="3 5" id="KW-0238">DNA-binding</keyword>
<dbReference type="RefSeq" id="WP_201946691.1">
    <property type="nucleotide sequence ID" value="NZ_JAERRJ010000004.1"/>
</dbReference>
<dbReference type="Pfam" id="PF13191">
    <property type="entry name" value="AAA_16"/>
    <property type="match status" value="1"/>
</dbReference>
<dbReference type="SUPFAM" id="SSF48452">
    <property type="entry name" value="TPR-like"/>
    <property type="match status" value="1"/>
</dbReference>
<evidence type="ECO:0000256" key="3">
    <source>
        <dbReference type="ARBA" id="ARBA00023125"/>
    </source>
</evidence>